<dbReference type="Proteomes" id="UP001498398">
    <property type="component" value="Unassembled WGS sequence"/>
</dbReference>
<comment type="caution">
    <text evidence="1">The sequence shown here is derived from an EMBL/GenBank/DDBJ whole genome shotgun (WGS) entry which is preliminary data.</text>
</comment>
<protein>
    <submittedName>
        <fullName evidence="1">Uncharacterized protein</fullName>
    </submittedName>
</protein>
<organism evidence="1 2">
    <name type="scientific">Marasmiellus scandens</name>
    <dbReference type="NCBI Taxonomy" id="2682957"/>
    <lineage>
        <taxon>Eukaryota</taxon>
        <taxon>Fungi</taxon>
        <taxon>Dikarya</taxon>
        <taxon>Basidiomycota</taxon>
        <taxon>Agaricomycotina</taxon>
        <taxon>Agaricomycetes</taxon>
        <taxon>Agaricomycetidae</taxon>
        <taxon>Agaricales</taxon>
        <taxon>Marasmiineae</taxon>
        <taxon>Omphalotaceae</taxon>
        <taxon>Marasmiellus</taxon>
    </lineage>
</organism>
<name>A0ABR1IY70_9AGAR</name>
<accession>A0ABR1IY70</accession>
<evidence type="ECO:0000313" key="1">
    <source>
        <dbReference type="EMBL" id="KAK7441031.1"/>
    </source>
</evidence>
<proteinExistence type="predicted"/>
<keyword evidence="2" id="KW-1185">Reference proteome</keyword>
<reference evidence="1 2" key="1">
    <citation type="submission" date="2024-01" db="EMBL/GenBank/DDBJ databases">
        <title>A draft genome for the cacao thread blight pathogen Marasmiellus scandens.</title>
        <authorList>
            <person name="Baruah I.K."/>
            <person name="Leung J."/>
            <person name="Bukari Y."/>
            <person name="Amoako-Attah I."/>
            <person name="Meinhardt L.W."/>
            <person name="Bailey B.A."/>
            <person name="Cohen S.P."/>
        </authorList>
    </citation>
    <scope>NUCLEOTIDE SEQUENCE [LARGE SCALE GENOMIC DNA]</scope>
    <source>
        <strain evidence="1 2">GH-19</strain>
    </source>
</reference>
<sequence>MPATKKSEFKLQTLKLTESYRTLCDSENGVIRIDWGSTPVAPALYIHVVDRDRLSAYATSIQWLGLDSVMSGGARSSSVMQSAHNCSDSPKSSA</sequence>
<evidence type="ECO:0000313" key="2">
    <source>
        <dbReference type="Proteomes" id="UP001498398"/>
    </source>
</evidence>
<gene>
    <name evidence="1" type="ORF">VKT23_016813</name>
</gene>
<dbReference type="EMBL" id="JBANRG010000065">
    <property type="protein sequence ID" value="KAK7441031.1"/>
    <property type="molecule type" value="Genomic_DNA"/>
</dbReference>